<dbReference type="InterPro" id="IPR005119">
    <property type="entry name" value="LysR_subst-bd"/>
</dbReference>
<dbReference type="Proteomes" id="UP001196509">
    <property type="component" value="Unassembled WGS sequence"/>
</dbReference>
<keyword evidence="2" id="KW-0536">Nodulation</keyword>
<dbReference type="InterPro" id="IPR036390">
    <property type="entry name" value="WH_DNA-bd_sf"/>
</dbReference>
<feature type="domain" description="HTH lysR-type" evidence="6">
    <location>
        <begin position="6"/>
        <end position="63"/>
    </location>
</feature>
<dbReference type="InterPro" id="IPR000847">
    <property type="entry name" value="LysR_HTH_N"/>
</dbReference>
<gene>
    <name evidence="7" type="ORF">K1W69_13815</name>
</gene>
<dbReference type="RefSeq" id="WP_220228907.1">
    <property type="nucleotide sequence ID" value="NZ_JAICBX010000002.1"/>
</dbReference>
<dbReference type="PANTHER" id="PTHR30118">
    <property type="entry name" value="HTH-TYPE TRANSCRIPTIONAL REGULATOR LEUO-RELATED"/>
    <property type="match status" value="1"/>
</dbReference>
<dbReference type="InterPro" id="IPR036388">
    <property type="entry name" value="WH-like_DNA-bd_sf"/>
</dbReference>
<dbReference type="CDD" id="cd08417">
    <property type="entry name" value="PBP2_Nitroaromatics_like"/>
    <property type="match status" value="1"/>
</dbReference>
<dbReference type="PROSITE" id="PS50931">
    <property type="entry name" value="HTH_LYSR"/>
    <property type="match status" value="1"/>
</dbReference>
<name>A0AAE2ZKL4_9HYPH</name>
<dbReference type="Gene3D" id="1.10.10.10">
    <property type="entry name" value="Winged helix-like DNA-binding domain superfamily/Winged helix DNA-binding domain"/>
    <property type="match status" value="1"/>
</dbReference>
<evidence type="ECO:0000313" key="7">
    <source>
        <dbReference type="EMBL" id="MBW8638268.1"/>
    </source>
</evidence>
<evidence type="ECO:0000256" key="5">
    <source>
        <dbReference type="ARBA" id="ARBA00023163"/>
    </source>
</evidence>
<dbReference type="AlphaFoldDB" id="A0AAE2ZKL4"/>
<sequence>MNIQTLDLNLLRILFALLQERSTVKAGARVGLSQPAVSAALGRLRESLGDPLFIRQGQRIVPTDFAKSLELPLQRMYEDLDALLKRAEAFDPTTSSVSFMISGTDFFGDLLMPSLANILSSHAPHMRIQLTELQDPEGVNDLENVHIDLTLRPKLDFPEWVEYVPVFKSEYVMIAREGHPALAGAGVLPGDVVPMDLFCSLGHMLMSMRGNLTGLGDDALAQVGRERRVVMSMPSFSGVYNSVSKSDLVALIPHQLAESIAPRIGLSIYNLPMKVDPVTICMIWHRRRTASSAHQWLRETVMNIMTPLNKASAPAEPVSVRIPKREVS</sequence>
<comment type="caution">
    <text evidence="7">The sequence shown here is derived from an EMBL/GenBank/DDBJ whole genome shotgun (WGS) entry which is preliminary data.</text>
</comment>
<protein>
    <submittedName>
        <fullName evidence="7">LysR family transcriptional regulator</fullName>
    </submittedName>
</protein>
<dbReference type="Pfam" id="PF03466">
    <property type="entry name" value="LysR_substrate"/>
    <property type="match status" value="1"/>
</dbReference>
<dbReference type="PRINTS" id="PR00039">
    <property type="entry name" value="HTHLYSR"/>
</dbReference>
<evidence type="ECO:0000256" key="2">
    <source>
        <dbReference type="ARBA" id="ARBA00022458"/>
    </source>
</evidence>
<dbReference type="PANTHER" id="PTHR30118:SF15">
    <property type="entry name" value="TRANSCRIPTIONAL REGULATORY PROTEIN"/>
    <property type="match status" value="1"/>
</dbReference>
<dbReference type="SUPFAM" id="SSF53850">
    <property type="entry name" value="Periplasmic binding protein-like II"/>
    <property type="match status" value="1"/>
</dbReference>
<organism evidence="7 8">
    <name type="scientific">Flavimaribacter sediminis</name>
    <dbReference type="NCBI Taxonomy" id="2865987"/>
    <lineage>
        <taxon>Bacteria</taxon>
        <taxon>Pseudomonadati</taxon>
        <taxon>Pseudomonadota</taxon>
        <taxon>Alphaproteobacteria</taxon>
        <taxon>Hyphomicrobiales</taxon>
        <taxon>Rhizobiaceae</taxon>
        <taxon>Flavimaribacter</taxon>
    </lineage>
</organism>
<dbReference type="GO" id="GO:0003677">
    <property type="term" value="F:DNA binding"/>
    <property type="evidence" value="ECO:0007669"/>
    <property type="project" value="UniProtKB-KW"/>
</dbReference>
<comment type="similarity">
    <text evidence="1">Belongs to the LysR transcriptional regulatory family.</text>
</comment>
<evidence type="ECO:0000259" key="6">
    <source>
        <dbReference type="PROSITE" id="PS50931"/>
    </source>
</evidence>
<evidence type="ECO:0000256" key="1">
    <source>
        <dbReference type="ARBA" id="ARBA00009437"/>
    </source>
</evidence>
<dbReference type="Pfam" id="PF00126">
    <property type="entry name" value="HTH_1"/>
    <property type="match status" value="1"/>
</dbReference>
<dbReference type="EMBL" id="JAICBX010000002">
    <property type="protein sequence ID" value="MBW8638268.1"/>
    <property type="molecule type" value="Genomic_DNA"/>
</dbReference>
<dbReference type="SUPFAM" id="SSF46785">
    <property type="entry name" value="Winged helix' DNA-binding domain"/>
    <property type="match status" value="1"/>
</dbReference>
<keyword evidence="4" id="KW-0238">DNA-binding</keyword>
<accession>A0AAE2ZKL4</accession>
<dbReference type="Gene3D" id="3.40.190.10">
    <property type="entry name" value="Periplasmic binding protein-like II"/>
    <property type="match status" value="2"/>
</dbReference>
<dbReference type="InterPro" id="IPR037402">
    <property type="entry name" value="YidZ_PBP2"/>
</dbReference>
<evidence type="ECO:0000313" key="8">
    <source>
        <dbReference type="Proteomes" id="UP001196509"/>
    </source>
</evidence>
<evidence type="ECO:0000256" key="4">
    <source>
        <dbReference type="ARBA" id="ARBA00023125"/>
    </source>
</evidence>
<keyword evidence="8" id="KW-1185">Reference proteome</keyword>
<reference evidence="7" key="1">
    <citation type="submission" date="2021-08" db="EMBL/GenBank/DDBJ databases">
        <title>Hoeflea bacterium WL0058 sp. nov., isolated from the sediment.</title>
        <authorList>
            <person name="Wang L."/>
            <person name="Zhang D."/>
        </authorList>
    </citation>
    <scope>NUCLEOTIDE SEQUENCE</scope>
    <source>
        <strain evidence="7">WL0058</strain>
    </source>
</reference>
<dbReference type="InterPro" id="IPR050389">
    <property type="entry name" value="LysR-type_TF"/>
</dbReference>
<evidence type="ECO:0000256" key="3">
    <source>
        <dbReference type="ARBA" id="ARBA00023015"/>
    </source>
</evidence>
<proteinExistence type="inferred from homology"/>
<keyword evidence="3" id="KW-0805">Transcription regulation</keyword>
<keyword evidence="5" id="KW-0804">Transcription</keyword>
<dbReference type="GO" id="GO:0003700">
    <property type="term" value="F:DNA-binding transcription factor activity"/>
    <property type="evidence" value="ECO:0007669"/>
    <property type="project" value="InterPro"/>
</dbReference>